<organism evidence="2 3">
    <name type="scientific">Myodes glareolus</name>
    <name type="common">Bank vole</name>
    <name type="synonym">Clethrionomys glareolus</name>
    <dbReference type="NCBI Taxonomy" id="447135"/>
    <lineage>
        <taxon>Eukaryota</taxon>
        <taxon>Metazoa</taxon>
        <taxon>Chordata</taxon>
        <taxon>Craniata</taxon>
        <taxon>Vertebrata</taxon>
        <taxon>Euteleostomi</taxon>
        <taxon>Mammalia</taxon>
        <taxon>Eutheria</taxon>
        <taxon>Euarchontoglires</taxon>
        <taxon>Glires</taxon>
        <taxon>Rodentia</taxon>
        <taxon>Myomorpha</taxon>
        <taxon>Muroidea</taxon>
        <taxon>Cricetidae</taxon>
        <taxon>Arvicolinae</taxon>
        <taxon>Myodes</taxon>
    </lineage>
</organism>
<gene>
    <name evidence="2" type="ORF">U0070_015851</name>
</gene>
<evidence type="ECO:0000256" key="1">
    <source>
        <dbReference type="SAM" id="MobiDB-lite"/>
    </source>
</evidence>
<comment type="caution">
    <text evidence="2">The sequence shown here is derived from an EMBL/GenBank/DDBJ whole genome shotgun (WGS) entry which is preliminary data.</text>
</comment>
<dbReference type="Proteomes" id="UP001488838">
    <property type="component" value="Unassembled WGS sequence"/>
</dbReference>
<feature type="region of interest" description="Disordered" evidence="1">
    <location>
        <begin position="111"/>
        <end position="251"/>
    </location>
</feature>
<proteinExistence type="predicted"/>
<accession>A0AAW0J3U9</accession>
<feature type="non-terminal residue" evidence="2">
    <location>
        <position position="1"/>
    </location>
</feature>
<feature type="compositionally biased region" description="Basic and acidic residues" evidence="1">
    <location>
        <begin position="229"/>
        <end position="240"/>
    </location>
</feature>
<feature type="compositionally biased region" description="Basic residues" evidence="1">
    <location>
        <begin position="144"/>
        <end position="155"/>
    </location>
</feature>
<sequence>GPGLGILSSEWQEGTHVQTPEKGGRLAGGAVNRSASYVNIALLQIRSIVRLRGIDASTTSISVVSRPISTLSSGPAPRCTRPFLRMLSPAPSAARSGERGSELPLATGEGAEGLKAGRAGPRPSTSAVSSRPGIERPGPEGDKRRRRGGTVRLRRPLRDGCAVRPRVRKVVRPTERVTGRRQPPACGDGPRGPEKAGAARPALSRLSGAPAPSRGSDRPACASAVGKDSCGRARKPERPGRLSASIKTTDC</sequence>
<keyword evidence="3" id="KW-1185">Reference proteome</keyword>
<evidence type="ECO:0000313" key="3">
    <source>
        <dbReference type="Proteomes" id="UP001488838"/>
    </source>
</evidence>
<reference evidence="2 3" key="1">
    <citation type="journal article" date="2023" name="bioRxiv">
        <title>Conserved and derived expression patterns and positive selection on dental genes reveal complex evolutionary context of ever-growing rodent molars.</title>
        <authorList>
            <person name="Calamari Z.T."/>
            <person name="Song A."/>
            <person name="Cohen E."/>
            <person name="Akter M."/>
            <person name="Roy R.D."/>
            <person name="Hallikas O."/>
            <person name="Christensen M.M."/>
            <person name="Li P."/>
            <person name="Marangoni P."/>
            <person name="Jernvall J."/>
            <person name="Klein O.D."/>
        </authorList>
    </citation>
    <scope>NUCLEOTIDE SEQUENCE [LARGE SCALE GENOMIC DNA]</scope>
    <source>
        <strain evidence="2">V071</strain>
    </source>
</reference>
<dbReference type="AlphaFoldDB" id="A0AAW0J3U9"/>
<evidence type="ECO:0000313" key="2">
    <source>
        <dbReference type="EMBL" id="KAK7821385.1"/>
    </source>
</evidence>
<protein>
    <submittedName>
        <fullName evidence="2">Uncharacterized protein</fullName>
    </submittedName>
</protein>
<dbReference type="EMBL" id="JBBHLL010000065">
    <property type="protein sequence ID" value="KAK7821385.1"/>
    <property type="molecule type" value="Genomic_DNA"/>
</dbReference>
<name>A0AAW0J3U9_MYOGA</name>
<feature type="compositionally biased region" description="Basic and acidic residues" evidence="1">
    <location>
        <begin position="133"/>
        <end position="143"/>
    </location>
</feature>